<sequence>MKKNKVLFLLFSIFFVLIAVTPQAWAKKAPRMDVVFLIDTTGSMDDEIAVVKESLVDMISEIESGTPEPDVRFGLVLYRDRGDEYVTMIFKLTDDTDTILREVRQIRATGGGDLPESVNEALHVAIHEINWDRNKDTEKTIYLIGDAKPHFYEQDYRWEDEIEEALDRYIVINSIGCSGLSSEGVDIFTKIAKGSEGTFRYLTYRQEYVKADGTREKVMVAGGSYYEMDEEADESHWKLGADRAKTKGIAKEMKAAPSSGSGLKDGGGLEGAVIGPKENNLDSILTSDIKKRMIEKGVKYGDAVEFDLIYSGTASAVKEEKEISAKDRGELKKLLKDYGMEKAKISGLDFKKYKVFGFITKADGGFTDIRIKEVTVEDDTVNVTLLGTSNKGGAKDTSRAILIAVPVSEKAIANYYFAK</sequence>
<feature type="domain" description="VWFA" evidence="4">
    <location>
        <begin position="33"/>
        <end position="218"/>
    </location>
</feature>
<dbReference type="Pfam" id="PF25106">
    <property type="entry name" value="VWA_4"/>
    <property type="match status" value="1"/>
</dbReference>
<proteinExistence type="predicted"/>
<evidence type="ECO:0000256" key="3">
    <source>
        <dbReference type="ARBA" id="ARBA00022729"/>
    </source>
</evidence>
<dbReference type="SUPFAM" id="SSF53300">
    <property type="entry name" value="vWA-like"/>
    <property type="match status" value="1"/>
</dbReference>
<comment type="subcellular location">
    <subcellularLocation>
        <location evidence="1">Secreted</location>
    </subcellularLocation>
</comment>
<keyword evidence="3" id="KW-0732">Signal</keyword>
<dbReference type="CDD" id="cd00198">
    <property type="entry name" value="vWFA"/>
    <property type="match status" value="1"/>
</dbReference>
<dbReference type="PANTHER" id="PTHR47763:SF1">
    <property type="entry name" value="DUF659 DOMAIN-CONTAINING PROTEIN"/>
    <property type="match status" value="1"/>
</dbReference>
<reference evidence="5" key="2">
    <citation type="submission" date="2021-01" db="EMBL/GenBank/DDBJ databases">
        <authorList>
            <person name="Hahn C.R."/>
            <person name="Youssef N.H."/>
            <person name="Elshahed M."/>
        </authorList>
    </citation>
    <scope>NUCLEOTIDE SEQUENCE</scope>
    <source>
        <strain evidence="5">Zod_Metabat.24</strain>
    </source>
</reference>
<keyword evidence="2" id="KW-0964">Secreted</keyword>
<dbReference type="InterPro" id="IPR002035">
    <property type="entry name" value="VWF_A"/>
</dbReference>
<dbReference type="EMBL" id="JAFGIX010000063">
    <property type="protein sequence ID" value="MBN1574011.1"/>
    <property type="molecule type" value="Genomic_DNA"/>
</dbReference>
<dbReference type="InterPro" id="IPR052969">
    <property type="entry name" value="Thr-specific_kinase-like"/>
</dbReference>
<evidence type="ECO:0000313" key="5">
    <source>
        <dbReference type="EMBL" id="MBN1574011.1"/>
    </source>
</evidence>
<evidence type="ECO:0000259" key="4">
    <source>
        <dbReference type="PROSITE" id="PS50234"/>
    </source>
</evidence>
<dbReference type="SMART" id="SM00327">
    <property type="entry name" value="VWA"/>
    <property type="match status" value="1"/>
</dbReference>
<organism evidence="5 6">
    <name type="scientific">Candidatus Zymogenus saltonus</name>
    <dbReference type="NCBI Taxonomy" id="2844893"/>
    <lineage>
        <taxon>Bacteria</taxon>
        <taxon>Deltaproteobacteria</taxon>
        <taxon>Candidatus Zymogenia</taxon>
        <taxon>Candidatus Zymogeniales</taxon>
        <taxon>Candidatus Zymogenaceae</taxon>
        <taxon>Candidatus Zymogenus</taxon>
    </lineage>
</organism>
<reference evidence="5" key="1">
    <citation type="journal article" date="2021" name="Environ. Microbiol.">
        <title>Genomic characterization of three novel Desulfobacterota classes expand the metabolic and phylogenetic diversity of the phylum.</title>
        <authorList>
            <person name="Murphy C.L."/>
            <person name="Biggerstaff J."/>
            <person name="Eichhorn A."/>
            <person name="Ewing E."/>
            <person name="Shahan R."/>
            <person name="Soriano D."/>
            <person name="Stewart S."/>
            <person name="VanMol K."/>
            <person name="Walker R."/>
            <person name="Walters P."/>
            <person name="Elshahed M.S."/>
            <person name="Youssef N.H."/>
        </authorList>
    </citation>
    <scope>NUCLEOTIDE SEQUENCE</scope>
    <source>
        <strain evidence="5">Zod_Metabat.24</strain>
    </source>
</reference>
<dbReference type="InterPro" id="IPR036465">
    <property type="entry name" value="vWFA_dom_sf"/>
</dbReference>
<evidence type="ECO:0000313" key="6">
    <source>
        <dbReference type="Proteomes" id="UP000809273"/>
    </source>
</evidence>
<dbReference type="PROSITE" id="PS50234">
    <property type="entry name" value="VWFA"/>
    <property type="match status" value="1"/>
</dbReference>
<dbReference type="GO" id="GO:0005737">
    <property type="term" value="C:cytoplasm"/>
    <property type="evidence" value="ECO:0007669"/>
    <property type="project" value="TreeGrafter"/>
</dbReference>
<dbReference type="Gene3D" id="3.40.50.410">
    <property type="entry name" value="von Willebrand factor, type A domain"/>
    <property type="match status" value="1"/>
</dbReference>
<comment type="caution">
    <text evidence="5">The sequence shown here is derived from an EMBL/GenBank/DDBJ whole genome shotgun (WGS) entry which is preliminary data.</text>
</comment>
<protein>
    <submittedName>
        <fullName evidence="5">VWA domain-containing protein</fullName>
    </submittedName>
</protein>
<gene>
    <name evidence="5" type="ORF">JW984_12515</name>
</gene>
<dbReference type="InterPro" id="IPR056861">
    <property type="entry name" value="HMCN1-like_VWA"/>
</dbReference>
<dbReference type="AlphaFoldDB" id="A0A9D8KFW9"/>
<dbReference type="PANTHER" id="PTHR47763">
    <property type="entry name" value="ALPHA-PROTEIN KINASE VWKA"/>
    <property type="match status" value="1"/>
</dbReference>
<dbReference type="Proteomes" id="UP000809273">
    <property type="component" value="Unassembled WGS sequence"/>
</dbReference>
<name>A0A9D8KFW9_9DELT</name>
<dbReference type="GO" id="GO:0004674">
    <property type="term" value="F:protein serine/threonine kinase activity"/>
    <property type="evidence" value="ECO:0007669"/>
    <property type="project" value="TreeGrafter"/>
</dbReference>
<evidence type="ECO:0000256" key="2">
    <source>
        <dbReference type="ARBA" id="ARBA00022525"/>
    </source>
</evidence>
<evidence type="ECO:0000256" key="1">
    <source>
        <dbReference type="ARBA" id="ARBA00004613"/>
    </source>
</evidence>
<accession>A0A9D8KFW9</accession>